<reference evidence="11" key="1">
    <citation type="submission" date="2020-07" db="EMBL/GenBank/DDBJ databases">
        <title>The High-quality genome of the commercially important snow crab, Chionoecetes opilio.</title>
        <authorList>
            <person name="Jeong J.-H."/>
            <person name="Ryu S."/>
        </authorList>
    </citation>
    <scope>NUCLEOTIDE SEQUENCE</scope>
    <source>
        <strain evidence="11">MADBK_172401_WGS</strain>
        <tissue evidence="11">Digestive gland</tissue>
    </source>
</reference>
<dbReference type="Pfam" id="PF08449">
    <property type="entry name" value="UAA"/>
    <property type="match status" value="1"/>
</dbReference>
<keyword evidence="5 10" id="KW-1133">Transmembrane helix</keyword>
<evidence type="ECO:0000256" key="4">
    <source>
        <dbReference type="ARBA" id="ARBA00022692"/>
    </source>
</evidence>
<comment type="caution">
    <text evidence="11">The sequence shown here is derived from an EMBL/GenBank/DDBJ whole genome shotgun (WGS) entry which is preliminary data.</text>
</comment>
<evidence type="ECO:0000256" key="2">
    <source>
        <dbReference type="ARBA" id="ARBA00010694"/>
    </source>
</evidence>
<feature type="transmembrane region" description="Helical" evidence="10">
    <location>
        <begin position="103"/>
        <end position="121"/>
    </location>
</feature>
<dbReference type="Proteomes" id="UP000770661">
    <property type="component" value="Unassembled WGS sequence"/>
</dbReference>
<keyword evidence="3" id="KW-0813">Transport</keyword>
<evidence type="ECO:0000256" key="9">
    <source>
        <dbReference type="ARBA" id="ARBA00042729"/>
    </source>
</evidence>
<keyword evidence="12" id="KW-1185">Reference proteome</keyword>
<evidence type="ECO:0000256" key="1">
    <source>
        <dbReference type="ARBA" id="ARBA00004653"/>
    </source>
</evidence>
<comment type="subcellular location">
    <subcellularLocation>
        <location evidence="1">Golgi apparatus membrane</location>
        <topology evidence="1">Multi-pass membrane protein</topology>
    </subcellularLocation>
</comment>
<dbReference type="GO" id="GO:0005789">
    <property type="term" value="C:endoplasmic reticulum membrane"/>
    <property type="evidence" value="ECO:0007669"/>
    <property type="project" value="TreeGrafter"/>
</dbReference>
<feature type="transmembrane region" description="Helical" evidence="10">
    <location>
        <begin position="194"/>
        <end position="212"/>
    </location>
</feature>
<dbReference type="PANTHER" id="PTHR10778:SF8">
    <property type="entry name" value="ADENOSINE 3'-PHOSPHO 5'-PHOSPHOSULFATE TRANSPORTER 2"/>
    <property type="match status" value="1"/>
</dbReference>
<name>A0A8J5D110_CHIOP</name>
<evidence type="ECO:0000256" key="10">
    <source>
        <dbReference type="SAM" id="Phobius"/>
    </source>
</evidence>
<evidence type="ECO:0000313" key="12">
    <source>
        <dbReference type="Proteomes" id="UP000770661"/>
    </source>
</evidence>
<accession>A0A8J5D110</accession>
<sequence>MQPYGGYLTLIQFAYYTLFALLQLLLSREGYLRKWNVECQYINERRFVVRSSSSQTHFYTLTVPFSKVPSGVALVSLALLCDAVIGNVQEGAIKKYSEGATHVVLYSYSLGFIIIFAGLFVTNQLKSAALFAAQFPWEVYGRGMMLSAAGFCGVQVVLTLVTLHGALFAVTITTCRKALTICLSFIFFSKPFTIQYVWGGVLVIAGIYLNIYGKKNKGTTFLVTLQQLYMTLQRRLGPKVSTVREGDASMFNV</sequence>
<dbReference type="GO" id="GO:0000139">
    <property type="term" value="C:Golgi membrane"/>
    <property type="evidence" value="ECO:0007669"/>
    <property type="project" value="UniProtKB-SubCell"/>
</dbReference>
<organism evidence="11 12">
    <name type="scientific">Chionoecetes opilio</name>
    <name type="common">Atlantic snow crab</name>
    <name type="synonym">Cancer opilio</name>
    <dbReference type="NCBI Taxonomy" id="41210"/>
    <lineage>
        <taxon>Eukaryota</taxon>
        <taxon>Metazoa</taxon>
        <taxon>Ecdysozoa</taxon>
        <taxon>Arthropoda</taxon>
        <taxon>Crustacea</taxon>
        <taxon>Multicrustacea</taxon>
        <taxon>Malacostraca</taxon>
        <taxon>Eumalacostraca</taxon>
        <taxon>Eucarida</taxon>
        <taxon>Decapoda</taxon>
        <taxon>Pleocyemata</taxon>
        <taxon>Brachyura</taxon>
        <taxon>Eubrachyura</taxon>
        <taxon>Majoidea</taxon>
        <taxon>Majidae</taxon>
        <taxon>Chionoecetes</taxon>
    </lineage>
</organism>
<dbReference type="EMBL" id="JACEEZ010002916">
    <property type="protein sequence ID" value="KAG0727861.1"/>
    <property type="molecule type" value="Genomic_DNA"/>
</dbReference>
<feature type="transmembrane region" description="Helical" evidence="10">
    <location>
        <begin position="167"/>
        <end position="188"/>
    </location>
</feature>
<evidence type="ECO:0000313" key="11">
    <source>
        <dbReference type="EMBL" id="KAG0727861.1"/>
    </source>
</evidence>
<evidence type="ECO:0000256" key="7">
    <source>
        <dbReference type="ARBA" id="ARBA00039669"/>
    </source>
</evidence>
<dbReference type="InterPro" id="IPR013657">
    <property type="entry name" value="SCL35B1-4/HUT1"/>
</dbReference>
<gene>
    <name evidence="11" type="primary">Papst2</name>
    <name evidence="11" type="ORF">GWK47_033743</name>
</gene>
<proteinExistence type="inferred from homology"/>
<dbReference type="OrthoDB" id="438495at2759"/>
<evidence type="ECO:0000256" key="5">
    <source>
        <dbReference type="ARBA" id="ARBA00022989"/>
    </source>
</evidence>
<dbReference type="PANTHER" id="PTHR10778">
    <property type="entry name" value="SOLUTE CARRIER FAMILY 35 MEMBER B"/>
    <property type="match status" value="1"/>
</dbReference>
<protein>
    <recommendedName>
        <fullName evidence="7">Adenosine 3'-phospho 5'-phosphosulfate transporter 2</fullName>
    </recommendedName>
    <alternativeName>
        <fullName evidence="8">PAPS transporter 2</fullName>
    </alternativeName>
    <alternativeName>
        <fullName evidence="9">Solute carrier family 35 member B3 homolog</fullName>
    </alternativeName>
</protein>
<evidence type="ECO:0000256" key="8">
    <source>
        <dbReference type="ARBA" id="ARBA00041866"/>
    </source>
</evidence>
<keyword evidence="4 10" id="KW-0812">Transmembrane</keyword>
<evidence type="ECO:0000256" key="6">
    <source>
        <dbReference type="ARBA" id="ARBA00023136"/>
    </source>
</evidence>
<keyword evidence="6 10" id="KW-0472">Membrane</keyword>
<feature type="transmembrane region" description="Helical" evidence="10">
    <location>
        <begin position="6"/>
        <end position="26"/>
    </location>
</feature>
<dbReference type="AlphaFoldDB" id="A0A8J5D110"/>
<comment type="similarity">
    <text evidence="2">Belongs to the nucleotide-sugar transporter family. SLC35B subfamily.</text>
</comment>
<feature type="transmembrane region" description="Helical" evidence="10">
    <location>
        <begin position="141"/>
        <end position="160"/>
    </location>
</feature>
<dbReference type="GO" id="GO:0046964">
    <property type="term" value="F:3'-phosphoadenosine 5'-phosphosulfate transmembrane transporter activity"/>
    <property type="evidence" value="ECO:0007669"/>
    <property type="project" value="TreeGrafter"/>
</dbReference>
<evidence type="ECO:0000256" key="3">
    <source>
        <dbReference type="ARBA" id="ARBA00022448"/>
    </source>
</evidence>